<dbReference type="AlphaFoldDB" id="A0A498N5E3"/>
<organism evidence="1 2">
    <name type="scientific">Labeo rohita</name>
    <name type="common">Indian major carp</name>
    <name type="synonym">Cyprinus rohita</name>
    <dbReference type="NCBI Taxonomy" id="84645"/>
    <lineage>
        <taxon>Eukaryota</taxon>
        <taxon>Metazoa</taxon>
        <taxon>Chordata</taxon>
        <taxon>Craniata</taxon>
        <taxon>Vertebrata</taxon>
        <taxon>Euteleostomi</taxon>
        <taxon>Actinopterygii</taxon>
        <taxon>Neopterygii</taxon>
        <taxon>Teleostei</taxon>
        <taxon>Ostariophysi</taxon>
        <taxon>Cypriniformes</taxon>
        <taxon>Cyprinidae</taxon>
        <taxon>Labeoninae</taxon>
        <taxon>Labeonini</taxon>
        <taxon>Labeo</taxon>
    </lineage>
</organism>
<sequence>MDGGGPGWIFFWYLATVFGEYELTQRSELHFYKGVSQDHCSIILDDNDTAIASDNDTAIAIANDIASDNDTAIFSDNDTAIAIASDTASDNDTAIVSDNDTAIASDIASDNDTAIVSDNDTAIALASDIASDSDTAIASDSDACSLCFWAYFTNDCDSLWIPNTVFLKTTWYHATLWRTPGSVIPVIMPGFLQWMTFTVNLLHSSNIDLHSQNHSLVLR</sequence>
<dbReference type="Proteomes" id="UP000290572">
    <property type="component" value="Unassembled WGS sequence"/>
</dbReference>
<reference evidence="1 2" key="1">
    <citation type="submission" date="2018-03" db="EMBL/GenBank/DDBJ databases">
        <title>Draft genome sequence of Rohu Carp (Labeo rohita).</title>
        <authorList>
            <person name="Das P."/>
            <person name="Kushwaha B."/>
            <person name="Joshi C.G."/>
            <person name="Kumar D."/>
            <person name="Nagpure N.S."/>
            <person name="Sahoo L."/>
            <person name="Das S.P."/>
            <person name="Bit A."/>
            <person name="Patnaik S."/>
            <person name="Meher P.K."/>
            <person name="Jayasankar P."/>
            <person name="Koringa P.G."/>
            <person name="Patel N.V."/>
            <person name="Hinsu A.T."/>
            <person name="Kumar R."/>
            <person name="Pandey M."/>
            <person name="Agarwal S."/>
            <person name="Srivastava S."/>
            <person name="Singh M."/>
            <person name="Iquebal M.A."/>
            <person name="Jaiswal S."/>
            <person name="Angadi U.B."/>
            <person name="Kumar N."/>
            <person name="Raza M."/>
            <person name="Shah T.M."/>
            <person name="Rai A."/>
            <person name="Jena J.K."/>
        </authorList>
    </citation>
    <scope>NUCLEOTIDE SEQUENCE [LARGE SCALE GENOMIC DNA]</scope>
    <source>
        <strain evidence="1">DASCIFA01</strain>
        <tissue evidence="1">Testis</tissue>
    </source>
</reference>
<evidence type="ECO:0000313" key="1">
    <source>
        <dbReference type="EMBL" id="RXN27022.1"/>
    </source>
</evidence>
<dbReference type="EMBL" id="QBIY01012082">
    <property type="protein sequence ID" value="RXN27022.1"/>
    <property type="molecule type" value="Genomic_DNA"/>
</dbReference>
<comment type="caution">
    <text evidence="1">The sequence shown here is derived from an EMBL/GenBank/DDBJ whole genome shotgun (WGS) entry which is preliminary data.</text>
</comment>
<name>A0A498N5E3_LABRO</name>
<evidence type="ECO:0000313" key="2">
    <source>
        <dbReference type="Proteomes" id="UP000290572"/>
    </source>
</evidence>
<protein>
    <submittedName>
        <fullName evidence="1">Uncharacterized protein</fullName>
    </submittedName>
</protein>
<keyword evidence="2" id="KW-1185">Reference proteome</keyword>
<proteinExistence type="predicted"/>
<accession>A0A498N5E3</accession>
<gene>
    <name evidence="1" type="ORF">ROHU_020475</name>
</gene>